<reference evidence="2" key="2">
    <citation type="submission" date="2021-04" db="EMBL/GenBank/DDBJ databases">
        <authorList>
            <person name="Gilroy R."/>
        </authorList>
    </citation>
    <scope>NUCLEOTIDE SEQUENCE</scope>
    <source>
        <strain evidence="2">1068</strain>
    </source>
</reference>
<dbReference type="GO" id="GO:0015293">
    <property type="term" value="F:symporter activity"/>
    <property type="evidence" value="ECO:0007669"/>
    <property type="project" value="InterPro"/>
</dbReference>
<protein>
    <submittedName>
        <fullName evidence="2">MFS transporter</fullName>
    </submittedName>
</protein>
<evidence type="ECO:0000256" key="1">
    <source>
        <dbReference type="SAM" id="Phobius"/>
    </source>
</evidence>
<dbReference type="SUPFAM" id="SSF103473">
    <property type="entry name" value="MFS general substrate transporter"/>
    <property type="match status" value="1"/>
</dbReference>
<comment type="caution">
    <text evidence="2">The sequence shown here is derived from an EMBL/GenBank/DDBJ whole genome shotgun (WGS) entry which is preliminary data.</text>
</comment>
<dbReference type="PANTHER" id="PTHR11328">
    <property type="entry name" value="MAJOR FACILITATOR SUPERFAMILY DOMAIN-CONTAINING PROTEIN"/>
    <property type="match status" value="1"/>
</dbReference>
<gene>
    <name evidence="2" type="ORF">H9809_09240</name>
</gene>
<dbReference type="Gene3D" id="1.20.1250.20">
    <property type="entry name" value="MFS general substrate transporter like domains"/>
    <property type="match status" value="2"/>
</dbReference>
<feature type="transmembrane region" description="Helical" evidence="1">
    <location>
        <begin position="39"/>
        <end position="58"/>
    </location>
</feature>
<dbReference type="EMBL" id="DXBG01000212">
    <property type="protein sequence ID" value="HIZ66064.1"/>
    <property type="molecule type" value="Genomic_DNA"/>
</dbReference>
<organism evidence="2 3">
    <name type="scientific">Candidatus Blautia pullicola</name>
    <dbReference type="NCBI Taxonomy" id="2838498"/>
    <lineage>
        <taxon>Bacteria</taxon>
        <taxon>Bacillati</taxon>
        <taxon>Bacillota</taxon>
        <taxon>Clostridia</taxon>
        <taxon>Lachnospirales</taxon>
        <taxon>Lachnospiraceae</taxon>
        <taxon>Blautia</taxon>
    </lineage>
</organism>
<feature type="transmembrane region" description="Helical" evidence="1">
    <location>
        <begin position="277"/>
        <end position="297"/>
    </location>
</feature>
<dbReference type="Pfam" id="PF13347">
    <property type="entry name" value="MFS_2"/>
    <property type="match status" value="1"/>
</dbReference>
<feature type="transmembrane region" description="Helical" evidence="1">
    <location>
        <begin position="147"/>
        <end position="168"/>
    </location>
</feature>
<keyword evidence="1" id="KW-0812">Transmembrane</keyword>
<evidence type="ECO:0000313" key="3">
    <source>
        <dbReference type="Proteomes" id="UP000824056"/>
    </source>
</evidence>
<accession>A0A9D2FRJ1</accession>
<reference evidence="2" key="1">
    <citation type="journal article" date="2021" name="PeerJ">
        <title>Extensive microbial diversity within the chicken gut microbiome revealed by metagenomics and culture.</title>
        <authorList>
            <person name="Gilroy R."/>
            <person name="Ravi A."/>
            <person name="Getino M."/>
            <person name="Pursley I."/>
            <person name="Horton D.L."/>
            <person name="Alikhan N.F."/>
            <person name="Baker D."/>
            <person name="Gharbi K."/>
            <person name="Hall N."/>
            <person name="Watson M."/>
            <person name="Adriaenssens E.M."/>
            <person name="Foster-Nyarko E."/>
            <person name="Jarju S."/>
            <person name="Secka A."/>
            <person name="Antonio M."/>
            <person name="Oren A."/>
            <person name="Chaudhuri R.R."/>
            <person name="La Ragione R."/>
            <person name="Hildebrand F."/>
            <person name="Pallen M.J."/>
        </authorList>
    </citation>
    <scope>NUCLEOTIDE SEQUENCE</scope>
    <source>
        <strain evidence="2">1068</strain>
    </source>
</reference>
<feature type="transmembrane region" description="Helical" evidence="1">
    <location>
        <begin position="306"/>
        <end position="324"/>
    </location>
</feature>
<feature type="transmembrane region" description="Helical" evidence="1">
    <location>
        <begin position="104"/>
        <end position="126"/>
    </location>
</feature>
<feature type="transmembrane region" description="Helical" evidence="1">
    <location>
        <begin position="417"/>
        <end position="440"/>
    </location>
</feature>
<dbReference type="GO" id="GO:0005886">
    <property type="term" value="C:plasma membrane"/>
    <property type="evidence" value="ECO:0007669"/>
    <property type="project" value="TreeGrafter"/>
</dbReference>
<name>A0A9D2FRJ1_9FIRM</name>
<sequence length="475" mass="52614">MGKQKETKNWQIALFALNGISSNTALSMIGYYMFFTQNIIGLSAVIVGIIATVMRVFDGVTDPPIGVLIDRTDTRFGKFRPFMMAGCLIVAGALIAIFHCPENIGVTGGYIFTTLFYAIYVIGYTFQTTCTRAAQAVLTKSPKQRPLFAVFNSGFNAILNALFPLILMTWMAPNYEGQLQNPDLWGDMSLVVAGMMLLCSVLACIGIAERDKPEHYLSSNKNQKVGFRDMWNVISKNRALQMLIIAASTDKLALTLMQGVTVYIFSNCILNNALQGTYASVKVWPVLVVSMGGIYLARRFGLKKPFLAATWGSLICLVIMFVMGANEKNYMPFLIIFVVQACMTGITNNILNPMIADCADYEEYRSGKFIPGIVGTVFTFVDKIISSFATTIVGFALAFAGVSKGQIPTDTWISEKFYWTMMFCFCIVPILGHVASVISMKFYPLTREKMAEIEKTLEERRMSLEKSSETGVEKA</sequence>
<feature type="transmembrane region" description="Helical" evidence="1">
    <location>
        <begin position="12"/>
        <end position="33"/>
    </location>
</feature>
<dbReference type="PANTHER" id="PTHR11328:SF24">
    <property type="entry name" value="MAJOR FACILITATOR SUPERFAMILY (MFS) PROFILE DOMAIN-CONTAINING PROTEIN"/>
    <property type="match status" value="1"/>
</dbReference>
<evidence type="ECO:0000313" key="2">
    <source>
        <dbReference type="EMBL" id="HIZ66064.1"/>
    </source>
</evidence>
<feature type="transmembrane region" description="Helical" evidence="1">
    <location>
        <begin position="240"/>
        <end position="265"/>
    </location>
</feature>
<dbReference type="GO" id="GO:0008643">
    <property type="term" value="P:carbohydrate transport"/>
    <property type="evidence" value="ECO:0007669"/>
    <property type="project" value="InterPro"/>
</dbReference>
<feature type="transmembrane region" description="Helical" evidence="1">
    <location>
        <begin position="372"/>
        <end position="397"/>
    </location>
</feature>
<keyword evidence="1" id="KW-1133">Transmembrane helix</keyword>
<feature type="transmembrane region" description="Helical" evidence="1">
    <location>
        <begin position="188"/>
        <end position="208"/>
    </location>
</feature>
<proteinExistence type="predicted"/>
<dbReference type="Proteomes" id="UP000824056">
    <property type="component" value="Unassembled WGS sequence"/>
</dbReference>
<feature type="transmembrane region" description="Helical" evidence="1">
    <location>
        <begin position="79"/>
        <end position="98"/>
    </location>
</feature>
<dbReference type="InterPro" id="IPR036259">
    <property type="entry name" value="MFS_trans_sf"/>
</dbReference>
<feature type="transmembrane region" description="Helical" evidence="1">
    <location>
        <begin position="330"/>
        <end position="351"/>
    </location>
</feature>
<dbReference type="AlphaFoldDB" id="A0A9D2FRJ1"/>
<dbReference type="InterPro" id="IPR039672">
    <property type="entry name" value="MFS_2"/>
</dbReference>
<keyword evidence="1" id="KW-0472">Membrane</keyword>